<dbReference type="SUPFAM" id="SSF51735">
    <property type="entry name" value="NAD(P)-binding Rossmann-fold domains"/>
    <property type="match status" value="1"/>
</dbReference>
<dbReference type="EMBL" id="BARU01023844">
    <property type="protein sequence ID" value="GAH57879.1"/>
    <property type="molecule type" value="Genomic_DNA"/>
</dbReference>
<evidence type="ECO:0000259" key="2">
    <source>
        <dbReference type="Pfam" id="PF01408"/>
    </source>
</evidence>
<dbReference type="GO" id="GO:0000166">
    <property type="term" value="F:nucleotide binding"/>
    <property type="evidence" value="ECO:0007669"/>
    <property type="project" value="InterPro"/>
</dbReference>
<organism evidence="3">
    <name type="scientific">marine sediment metagenome</name>
    <dbReference type="NCBI Taxonomy" id="412755"/>
    <lineage>
        <taxon>unclassified sequences</taxon>
        <taxon>metagenomes</taxon>
        <taxon>ecological metagenomes</taxon>
    </lineage>
</organism>
<evidence type="ECO:0000313" key="3">
    <source>
        <dbReference type="EMBL" id="GAH57879.1"/>
    </source>
</evidence>
<protein>
    <recommendedName>
        <fullName evidence="2">Gfo/Idh/MocA-like oxidoreductase N-terminal domain-containing protein</fullName>
    </recommendedName>
</protein>
<dbReference type="Gene3D" id="3.40.50.720">
    <property type="entry name" value="NAD(P)-binding Rossmann-like Domain"/>
    <property type="match status" value="1"/>
</dbReference>
<accession>X1HVM2</accession>
<dbReference type="InterPro" id="IPR050463">
    <property type="entry name" value="Gfo/Idh/MocA_oxidrdct_glycsds"/>
</dbReference>
<reference evidence="3" key="1">
    <citation type="journal article" date="2014" name="Front. Microbiol.">
        <title>High frequency of phylogenetically diverse reductive dehalogenase-homologous genes in deep subseafloor sedimentary metagenomes.</title>
        <authorList>
            <person name="Kawai M."/>
            <person name="Futagami T."/>
            <person name="Toyoda A."/>
            <person name="Takaki Y."/>
            <person name="Nishi S."/>
            <person name="Hori S."/>
            <person name="Arai W."/>
            <person name="Tsubouchi T."/>
            <person name="Morono Y."/>
            <person name="Uchiyama I."/>
            <person name="Ito T."/>
            <person name="Fujiyama A."/>
            <person name="Inagaki F."/>
            <person name="Takami H."/>
        </authorList>
    </citation>
    <scope>NUCLEOTIDE SEQUENCE</scope>
    <source>
        <strain evidence="3">Expedition CK06-06</strain>
    </source>
</reference>
<proteinExistence type="predicted"/>
<keyword evidence="1" id="KW-0560">Oxidoreductase</keyword>
<feature type="domain" description="Gfo/Idh/MocA-like oxidoreductase N-terminal" evidence="2">
    <location>
        <begin position="25"/>
        <end position="91"/>
    </location>
</feature>
<dbReference type="GO" id="GO:0016491">
    <property type="term" value="F:oxidoreductase activity"/>
    <property type="evidence" value="ECO:0007669"/>
    <property type="project" value="UniProtKB-KW"/>
</dbReference>
<comment type="caution">
    <text evidence="3">The sequence shown here is derived from an EMBL/GenBank/DDBJ whole genome shotgun (WGS) entry which is preliminary data.</text>
</comment>
<evidence type="ECO:0000256" key="1">
    <source>
        <dbReference type="ARBA" id="ARBA00023002"/>
    </source>
</evidence>
<sequence>MSVNAPTSEQRNKSLIEEKVNNDIDVGVIGCGYWGPKLARNIHQIPTANLVMISDLRQERLEEFKDLYPDIEITTNYKELLEDNLDAVLIA</sequence>
<dbReference type="PANTHER" id="PTHR43818:SF11">
    <property type="entry name" value="BCDNA.GH03377"/>
    <property type="match status" value="1"/>
</dbReference>
<dbReference type="Pfam" id="PF01408">
    <property type="entry name" value="GFO_IDH_MocA"/>
    <property type="match status" value="1"/>
</dbReference>
<feature type="non-terminal residue" evidence="3">
    <location>
        <position position="91"/>
    </location>
</feature>
<dbReference type="AlphaFoldDB" id="X1HVM2"/>
<dbReference type="InterPro" id="IPR036291">
    <property type="entry name" value="NAD(P)-bd_dom_sf"/>
</dbReference>
<dbReference type="PANTHER" id="PTHR43818">
    <property type="entry name" value="BCDNA.GH03377"/>
    <property type="match status" value="1"/>
</dbReference>
<gene>
    <name evidence="3" type="ORF">S03H2_38657</name>
</gene>
<dbReference type="InterPro" id="IPR000683">
    <property type="entry name" value="Gfo/Idh/MocA-like_OxRdtase_N"/>
</dbReference>
<name>X1HVM2_9ZZZZ</name>